<organism evidence="5 6">
    <name type="scientific">Lacticaseibacillus pabuli</name>
    <dbReference type="NCBI Taxonomy" id="3025672"/>
    <lineage>
        <taxon>Bacteria</taxon>
        <taxon>Bacillati</taxon>
        <taxon>Bacillota</taxon>
        <taxon>Bacilli</taxon>
        <taxon>Lactobacillales</taxon>
        <taxon>Lactobacillaceae</taxon>
        <taxon>Lacticaseibacillus</taxon>
    </lineage>
</organism>
<evidence type="ECO:0000256" key="3">
    <source>
        <dbReference type="SAM" id="Phobius"/>
    </source>
</evidence>
<evidence type="ECO:0000313" key="6">
    <source>
        <dbReference type="Proteomes" id="UP001220377"/>
    </source>
</evidence>
<dbReference type="InterPro" id="IPR001466">
    <property type="entry name" value="Beta-lactam-related"/>
</dbReference>
<dbReference type="Pfam" id="PF00144">
    <property type="entry name" value="Beta-lactamase"/>
    <property type="match status" value="1"/>
</dbReference>
<dbReference type="PANTHER" id="PTHR46825">
    <property type="entry name" value="D-ALANYL-D-ALANINE-CARBOXYPEPTIDASE/ENDOPEPTIDASE AMPH"/>
    <property type="match status" value="1"/>
</dbReference>
<name>A0ABY7WVC4_9LACO</name>
<dbReference type="Proteomes" id="UP001220377">
    <property type="component" value="Chromosome"/>
</dbReference>
<evidence type="ECO:0000313" key="5">
    <source>
        <dbReference type="EMBL" id="WDF82956.1"/>
    </source>
</evidence>
<proteinExistence type="predicted"/>
<dbReference type="InterPro" id="IPR050491">
    <property type="entry name" value="AmpC-like"/>
</dbReference>
<keyword evidence="6" id="KW-1185">Reference proteome</keyword>
<protein>
    <submittedName>
        <fullName evidence="5">Serine hydrolase</fullName>
    </submittedName>
</protein>
<feature type="domain" description="Beta-lactamase-related" evidence="4">
    <location>
        <begin position="72"/>
        <end position="369"/>
    </location>
</feature>
<dbReference type="GO" id="GO:0016787">
    <property type="term" value="F:hydrolase activity"/>
    <property type="evidence" value="ECO:0007669"/>
    <property type="project" value="UniProtKB-KW"/>
</dbReference>
<evidence type="ECO:0000256" key="1">
    <source>
        <dbReference type="ARBA" id="ARBA00004370"/>
    </source>
</evidence>
<dbReference type="PANTHER" id="PTHR46825:SF11">
    <property type="entry name" value="PENICILLIN-BINDING PROTEIN 4"/>
    <property type="match status" value="1"/>
</dbReference>
<dbReference type="Gene3D" id="3.40.710.10">
    <property type="entry name" value="DD-peptidase/beta-lactamase superfamily"/>
    <property type="match status" value="1"/>
</dbReference>
<sequence length="377" mass="42228">MAGKNSADQNPNLKRALWQFGSVVLALAAFVIIGLFMRRNGAPQRPLPSIAAKTDSVAAERKRLTARLDDMRFSGTVLIVQGGRPHLAVSRGYADYPTRRKNTLRTAYEIDSLQKSLTAVLVMREVDRGRLSLTDHLSKFYPAVPGSQDITLRDMLDMKSGLSVKKFPLPKDATDKQVVQEYIHRLTYTRAMRGHWWYQPVNYNLLSGIIAQVTKMPYADELEHHVIKPLRLQHTHFAYLPDAEDATGYGWNAEQHQPNYTAPYHTTAIQKHFELGTGQLYMTPLDLYAAESAVVNGKLLGTYDSDILHRPGTPSHYGGGLYNGPQFMYGNGYGYGFSIFMRISKNGRDAVIVMSNTDDGTGQNKKLAAQLTQQYVN</sequence>
<dbReference type="InterPro" id="IPR012338">
    <property type="entry name" value="Beta-lactam/transpept-like"/>
</dbReference>
<dbReference type="SUPFAM" id="SSF56601">
    <property type="entry name" value="beta-lactamase/transpeptidase-like"/>
    <property type="match status" value="1"/>
</dbReference>
<gene>
    <name evidence="5" type="ORF">PQ472_01550</name>
</gene>
<reference evidence="5 6" key="1">
    <citation type="submission" date="2023-02" db="EMBL/GenBank/DDBJ databases">
        <title>Genome sequence of Lacticaseibacillus sp. KACC 23028.</title>
        <authorList>
            <person name="Kim S."/>
            <person name="Heo J."/>
            <person name="Kwon S.-W."/>
        </authorList>
    </citation>
    <scope>NUCLEOTIDE SEQUENCE [LARGE SCALE GENOMIC DNA]</scope>
    <source>
        <strain evidence="5 6">KACC 23028</strain>
    </source>
</reference>
<keyword evidence="3" id="KW-0812">Transmembrane</keyword>
<keyword evidence="3" id="KW-1133">Transmembrane helix</keyword>
<dbReference type="EMBL" id="CP117884">
    <property type="protein sequence ID" value="WDF82956.1"/>
    <property type="molecule type" value="Genomic_DNA"/>
</dbReference>
<evidence type="ECO:0000256" key="2">
    <source>
        <dbReference type="ARBA" id="ARBA00023136"/>
    </source>
</evidence>
<dbReference type="RefSeq" id="WP_274260761.1">
    <property type="nucleotide sequence ID" value="NZ_CP117884.1"/>
</dbReference>
<accession>A0ABY7WVC4</accession>
<evidence type="ECO:0000259" key="4">
    <source>
        <dbReference type="Pfam" id="PF00144"/>
    </source>
</evidence>
<comment type="subcellular location">
    <subcellularLocation>
        <location evidence="1">Membrane</location>
    </subcellularLocation>
</comment>
<keyword evidence="2 3" id="KW-0472">Membrane</keyword>
<keyword evidence="5" id="KW-0378">Hydrolase</keyword>
<feature type="transmembrane region" description="Helical" evidence="3">
    <location>
        <begin position="16"/>
        <end position="37"/>
    </location>
</feature>